<organism evidence="5 6">
    <name type="scientific">Tengunoibacter tsumagoiensis</name>
    <dbReference type="NCBI Taxonomy" id="2014871"/>
    <lineage>
        <taxon>Bacteria</taxon>
        <taxon>Bacillati</taxon>
        <taxon>Chloroflexota</taxon>
        <taxon>Ktedonobacteria</taxon>
        <taxon>Ktedonobacterales</taxon>
        <taxon>Dictyobacteraceae</taxon>
        <taxon>Tengunoibacter</taxon>
    </lineage>
</organism>
<dbReference type="SUPFAM" id="SSF46894">
    <property type="entry name" value="C-terminal effector domain of the bipartite response regulators"/>
    <property type="match status" value="1"/>
</dbReference>
<dbReference type="SUPFAM" id="SSF52540">
    <property type="entry name" value="P-loop containing nucleoside triphosphate hydrolases"/>
    <property type="match status" value="1"/>
</dbReference>
<dbReference type="RefSeq" id="WP_126578679.1">
    <property type="nucleotide sequence ID" value="NZ_BIFR01000001.1"/>
</dbReference>
<dbReference type="Pfam" id="PF00196">
    <property type="entry name" value="GerE"/>
    <property type="match status" value="1"/>
</dbReference>
<dbReference type="InterPro" id="IPR041617">
    <property type="entry name" value="TPR_MalT"/>
</dbReference>
<dbReference type="EMBL" id="BIFR01000001">
    <property type="protein sequence ID" value="GCE11068.1"/>
    <property type="molecule type" value="Genomic_DNA"/>
</dbReference>
<dbReference type="InterPro" id="IPR027417">
    <property type="entry name" value="P-loop_NTPase"/>
</dbReference>
<dbReference type="PANTHER" id="PTHR44688:SF16">
    <property type="entry name" value="DNA-BINDING TRANSCRIPTIONAL ACTIVATOR DEVR_DOSR"/>
    <property type="match status" value="1"/>
</dbReference>
<dbReference type="SUPFAM" id="SSF48452">
    <property type="entry name" value="TPR-like"/>
    <property type="match status" value="1"/>
</dbReference>
<evidence type="ECO:0000313" key="6">
    <source>
        <dbReference type="Proteomes" id="UP000287352"/>
    </source>
</evidence>
<dbReference type="Pfam" id="PF17874">
    <property type="entry name" value="TPR_MalT"/>
    <property type="match status" value="1"/>
</dbReference>
<keyword evidence="6" id="KW-1185">Reference proteome</keyword>
<dbReference type="AlphaFoldDB" id="A0A401ZVZ0"/>
<dbReference type="SMART" id="SM00421">
    <property type="entry name" value="HTH_LUXR"/>
    <property type="match status" value="1"/>
</dbReference>
<evidence type="ECO:0000313" key="5">
    <source>
        <dbReference type="EMBL" id="GCE11068.1"/>
    </source>
</evidence>
<keyword evidence="3" id="KW-0804">Transcription</keyword>
<dbReference type="InterPro" id="IPR036388">
    <property type="entry name" value="WH-like_DNA-bd_sf"/>
</dbReference>
<dbReference type="PROSITE" id="PS50043">
    <property type="entry name" value="HTH_LUXR_2"/>
    <property type="match status" value="1"/>
</dbReference>
<evidence type="ECO:0000256" key="1">
    <source>
        <dbReference type="ARBA" id="ARBA00023015"/>
    </source>
</evidence>
<keyword evidence="1" id="KW-0805">Transcription regulation</keyword>
<reference evidence="6" key="1">
    <citation type="submission" date="2018-12" db="EMBL/GenBank/DDBJ databases">
        <title>Tengunoibacter tsumagoiensis gen. nov., sp. nov., Dictyobacter kobayashii sp. nov., D. alpinus sp. nov., and D. joshuensis sp. nov. and description of Dictyobacteraceae fam. nov. within the order Ktedonobacterales isolated from Tengu-no-mugimeshi.</title>
        <authorList>
            <person name="Wang C.M."/>
            <person name="Zheng Y."/>
            <person name="Sakai Y."/>
            <person name="Toyoda A."/>
            <person name="Minakuchi Y."/>
            <person name="Abe K."/>
            <person name="Yokota A."/>
            <person name="Yabe S."/>
        </authorList>
    </citation>
    <scope>NUCLEOTIDE SEQUENCE [LARGE SCALE GENOMIC DNA]</scope>
    <source>
        <strain evidence="6">Uno3</strain>
    </source>
</reference>
<dbReference type="OrthoDB" id="1137593at2"/>
<dbReference type="InterPro" id="IPR059106">
    <property type="entry name" value="WHD_MalT"/>
</dbReference>
<sequence>MEQRTGSYPLLATKLAIPPAYARNTLARVRLYHRLDEGAQRLLTLVMAPAGFGKTTLLSDWLRQRSALAAWVSLDQLDNNLERFWRYIFKAFNTLAPQASDLLAEPVASITEETIELLLTNLINHLATLDQEYLLILDDYQTIQRTEIHQSLFFLLEHLPPQIHVLISTRSTPPLPLARLRVQGKLAEVHAADLRFTYEETCEVLTHSLGLSLTADELQLLHKRCEGWIAGLQLAALSLHEPDKTTASSIQNFTGCQHMLLNYFTDEVLQPLLPAQQDFLLQTALLPRLNASLCNAATGSQMGLEMLEWLEQTELFLHPIPGEEGWFRYHPLFAEALTYRLKQKKPALITQIHLRASIWLEEHQYLSEAIEQALIGLDYQRAADLIESLTPVLPQEPAIASLSRWLTLLPEEYLLRPQLTFLKAWTLLFQGAQQDYEQALLFAEQQWDGQQQLSLCYELRAFAAQLCQHGAEATRYGQQLLSLLALDDRKQRSSALIASGAGAFYAGSLEQAHVLLIEASLLSQQTLQHTTFYFQEIALSRGELQMVGQALRQQITHSELWFQFYAHVRLAQLEYEWNTLPSALEHWRQAMRLAEQLSFTAFPLTDLYLLAARLALYQGETERVLSWLDQAELHSQRFGTNKLALAQISSLRIQFLLTQNHLSSARRWYEHYRPQEIDPSAVYEHELWQQTLARLYIAEDRPEAAIPLLEELLALSQVQGRLASEIAALVLLTLAYHANGITLQTLQTLERALLLAEPHGYLRIFIDEGPIMSALLTELYSRQQRRSGDLHEVPAHYMHSLLTAAGQDLQPPGWMMPHESEELLLDKLSEREHTVLSLIAAGLSNQEIAQKLVVTVSTIKTHLNNIYAKLHVHTRLQAVTRAYDLGLLRHNELDTEPLSPPRHEKV</sequence>
<dbReference type="Gene3D" id="1.10.10.10">
    <property type="entry name" value="Winged helix-like DNA-binding domain superfamily/Winged helix DNA-binding domain"/>
    <property type="match status" value="1"/>
</dbReference>
<dbReference type="CDD" id="cd06170">
    <property type="entry name" value="LuxR_C_like"/>
    <property type="match status" value="1"/>
</dbReference>
<proteinExistence type="predicted"/>
<dbReference type="InterPro" id="IPR011990">
    <property type="entry name" value="TPR-like_helical_dom_sf"/>
</dbReference>
<dbReference type="Gene3D" id="1.25.40.10">
    <property type="entry name" value="Tetratricopeptide repeat domain"/>
    <property type="match status" value="1"/>
</dbReference>
<keyword evidence="2" id="KW-0238">DNA-binding</keyword>
<dbReference type="InterPro" id="IPR000792">
    <property type="entry name" value="Tscrpt_reg_LuxR_C"/>
</dbReference>
<evidence type="ECO:0000256" key="2">
    <source>
        <dbReference type="ARBA" id="ARBA00023125"/>
    </source>
</evidence>
<evidence type="ECO:0000256" key="3">
    <source>
        <dbReference type="ARBA" id="ARBA00023163"/>
    </source>
</evidence>
<dbReference type="GO" id="GO:0003677">
    <property type="term" value="F:DNA binding"/>
    <property type="evidence" value="ECO:0007669"/>
    <property type="project" value="UniProtKB-KW"/>
</dbReference>
<dbReference type="PANTHER" id="PTHR44688">
    <property type="entry name" value="DNA-BINDING TRANSCRIPTIONAL ACTIVATOR DEVR_DOSR"/>
    <property type="match status" value="1"/>
</dbReference>
<feature type="domain" description="HTH luxR-type" evidence="4">
    <location>
        <begin position="821"/>
        <end position="886"/>
    </location>
</feature>
<evidence type="ECO:0000259" key="4">
    <source>
        <dbReference type="PROSITE" id="PS50043"/>
    </source>
</evidence>
<comment type="caution">
    <text evidence="5">The sequence shown here is derived from an EMBL/GenBank/DDBJ whole genome shotgun (WGS) entry which is preliminary data.</text>
</comment>
<dbReference type="PRINTS" id="PR00038">
    <property type="entry name" value="HTHLUXR"/>
</dbReference>
<dbReference type="GO" id="GO:0006355">
    <property type="term" value="P:regulation of DNA-templated transcription"/>
    <property type="evidence" value="ECO:0007669"/>
    <property type="project" value="InterPro"/>
</dbReference>
<accession>A0A401ZVZ0</accession>
<gene>
    <name evidence="5" type="ORF">KTT_09270</name>
</gene>
<dbReference type="InterPro" id="IPR016032">
    <property type="entry name" value="Sig_transdc_resp-reg_C-effctor"/>
</dbReference>
<dbReference type="Pfam" id="PF25873">
    <property type="entry name" value="WHD_MalT"/>
    <property type="match status" value="1"/>
</dbReference>
<dbReference type="Gene3D" id="3.40.50.300">
    <property type="entry name" value="P-loop containing nucleotide triphosphate hydrolases"/>
    <property type="match status" value="1"/>
</dbReference>
<dbReference type="PROSITE" id="PS00622">
    <property type="entry name" value="HTH_LUXR_1"/>
    <property type="match status" value="1"/>
</dbReference>
<dbReference type="Proteomes" id="UP000287352">
    <property type="component" value="Unassembled WGS sequence"/>
</dbReference>
<name>A0A401ZVZ0_9CHLR</name>
<protein>
    <submittedName>
        <fullName evidence="5">LuxR family transcriptional regulator</fullName>
    </submittedName>
</protein>